<dbReference type="AlphaFoldDB" id="A0AAD4IB52"/>
<gene>
    <name evidence="2" type="ORF">G6011_09507</name>
</gene>
<proteinExistence type="predicted"/>
<evidence type="ECO:0000259" key="1">
    <source>
        <dbReference type="Pfam" id="PF06985"/>
    </source>
</evidence>
<dbReference type="EMBL" id="JAANER010000004">
    <property type="protein sequence ID" value="KAG9191419.1"/>
    <property type="molecule type" value="Genomic_DNA"/>
</dbReference>
<dbReference type="PANTHER" id="PTHR24148:SF64">
    <property type="entry name" value="HETEROKARYON INCOMPATIBILITY DOMAIN-CONTAINING PROTEIN"/>
    <property type="match status" value="1"/>
</dbReference>
<comment type="caution">
    <text evidence="2">The sequence shown here is derived from an EMBL/GenBank/DDBJ whole genome shotgun (WGS) entry which is preliminary data.</text>
</comment>
<evidence type="ECO:0000313" key="3">
    <source>
        <dbReference type="Proteomes" id="UP001199106"/>
    </source>
</evidence>
<dbReference type="Pfam" id="PF06985">
    <property type="entry name" value="HET"/>
    <property type="match status" value="1"/>
</dbReference>
<reference evidence="2" key="1">
    <citation type="submission" date="2021-07" db="EMBL/GenBank/DDBJ databases">
        <title>Genome Resource of American Ginseng Black Spot Pathogen Alternaria panax.</title>
        <authorList>
            <person name="Qiu C."/>
            <person name="Wang W."/>
            <person name="Liu Z."/>
        </authorList>
    </citation>
    <scope>NUCLEOTIDE SEQUENCE</scope>
    <source>
        <strain evidence="2">BNCC115425</strain>
    </source>
</reference>
<evidence type="ECO:0000313" key="2">
    <source>
        <dbReference type="EMBL" id="KAG9191419.1"/>
    </source>
</evidence>
<dbReference type="InterPro" id="IPR010730">
    <property type="entry name" value="HET"/>
</dbReference>
<sequence length="162" mass="18346">MCSYAKIHEWQTRLALIKPNEDRLACLELSLVVVDLVDLNTGAVVNHNEIVTYDALSYAWGTLPPSIECICDGNMILLRENLASALEYLRLPQDGRYIWIDFLCINQDDLDEKAVQIPRMKNIYSKASTVIIWLESQRGNRSWSTLGSDELGFVKKCSPPKG</sequence>
<organism evidence="2 3">
    <name type="scientific">Alternaria panax</name>
    <dbReference type="NCBI Taxonomy" id="48097"/>
    <lineage>
        <taxon>Eukaryota</taxon>
        <taxon>Fungi</taxon>
        <taxon>Dikarya</taxon>
        <taxon>Ascomycota</taxon>
        <taxon>Pezizomycotina</taxon>
        <taxon>Dothideomycetes</taxon>
        <taxon>Pleosporomycetidae</taxon>
        <taxon>Pleosporales</taxon>
        <taxon>Pleosporineae</taxon>
        <taxon>Pleosporaceae</taxon>
        <taxon>Alternaria</taxon>
        <taxon>Alternaria sect. Panax</taxon>
    </lineage>
</organism>
<dbReference type="InterPro" id="IPR052895">
    <property type="entry name" value="HetReg/Transcr_Mod"/>
</dbReference>
<keyword evidence="3" id="KW-1185">Reference proteome</keyword>
<name>A0AAD4IB52_9PLEO</name>
<dbReference type="PANTHER" id="PTHR24148">
    <property type="entry name" value="ANKYRIN REPEAT DOMAIN-CONTAINING PROTEIN 39 HOMOLOG-RELATED"/>
    <property type="match status" value="1"/>
</dbReference>
<feature type="domain" description="Heterokaryon incompatibility" evidence="1">
    <location>
        <begin position="53"/>
        <end position="140"/>
    </location>
</feature>
<dbReference type="Proteomes" id="UP001199106">
    <property type="component" value="Unassembled WGS sequence"/>
</dbReference>
<accession>A0AAD4IB52</accession>
<protein>
    <recommendedName>
        <fullName evidence="1">Heterokaryon incompatibility domain-containing protein</fullName>
    </recommendedName>
</protein>